<dbReference type="HOGENOM" id="CLU_1046211_0_0_1"/>
<sequence length="266" mass="27979">MADRRVIRAGGGPLADVQGGGQGLSRKPVGGPAISHYDQTVDISGSHMALPVTALDALAALQASAKLGNIPCWNKGGISLVVCFNIADTTDEQASGQSLGILPQQIFAVVDDVPARGSSCFHDLSPPAGILCPRSWLDETPFPSTSNGVAPSTCPSATVPIMYMRYGTMSLVTTYLGTEQASVAATARAIQSSPEIISVILYGDAALVVWPRTYFVPSHISDKPWVSHASGFQLRRRSRVLLRKLMCVNPPGSESGVRSCSACRPS</sequence>
<gene>
    <name evidence="2" type="ORF">OIDMADRAFT_48151</name>
</gene>
<protein>
    <submittedName>
        <fullName evidence="2">Uncharacterized protein</fullName>
    </submittedName>
</protein>
<feature type="compositionally biased region" description="Gly residues" evidence="1">
    <location>
        <begin position="9"/>
        <end position="23"/>
    </location>
</feature>
<keyword evidence="3" id="KW-1185">Reference proteome</keyword>
<evidence type="ECO:0000256" key="1">
    <source>
        <dbReference type="SAM" id="MobiDB-lite"/>
    </source>
</evidence>
<reference evidence="2 3" key="1">
    <citation type="submission" date="2014-04" db="EMBL/GenBank/DDBJ databases">
        <authorList>
            <consortium name="DOE Joint Genome Institute"/>
            <person name="Kuo A."/>
            <person name="Martino E."/>
            <person name="Perotto S."/>
            <person name="Kohler A."/>
            <person name="Nagy L.G."/>
            <person name="Floudas D."/>
            <person name="Copeland A."/>
            <person name="Barry K.W."/>
            <person name="Cichocki N."/>
            <person name="Veneault-Fourrey C."/>
            <person name="LaButti K."/>
            <person name="Lindquist E.A."/>
            <person name="Lipzen A."/>
            <person name="Lundell T."/>
            <person name="Morin E."/>
            <person name="Murat C."/>
            <person name="Sun H."/>
            <person name="Tunlid A."/>
            <person name="Henrissat B."/>
            <person name="Grigoriev I.V."/>
            <person name="Hibbett D.S."/>
            <person name="Martin F."/>
            <person name="Nordberg H.P."/>
            <person name="Cantor M.N."/>
            <person name="Hua S.X."/>
        </authorList>
    </citation>
    <scope>NUCLEOTIDE SEQUENCE [LARGE SCALE GENOMIC DNA]</scope>
    <source>
        <strain evidence="2 3">Zn</strain>
    </source>
</reference>
<name>A0A0C3I1H1_OIDMZ</name>
<accession>A0A0C3I1H1</accession>
<proteinExistence type="predicted"/>
<dbReference type="Proteomes" id="UP000054321">
    <property type="component" value="Unassembled WGS sequence"/>
</dbReference>
<dbReference type="AlphaFoldDB" id="A0A0C3I1H1"/>
<dbReference type="InParanoid" id="A0A0C3I1H1"/>
<reference evidence="3" key="2">
    <citation type="submission" date="2015-01" db="EMBL/GenBank/DDBJ databases">
        <title>Evolutionary Origins and Diversification of the Mycorrhizal Mutualists.</title>
        <authorList>
            <consortium name="DOE Joint Genome Institute"/>
            <consortium name="Mycorrhizal Genomics Consortium"/>
            <person name="Kohler A."/>
            <person name="Kuo A."/>
            <person name="Nagy L.G."/>
            <person name="Floudas D."/>
            <person name="Copeland A."/>
            <person name="Barry K.W."/>
            <person name="Cichocki N."/>
            <person name="Veneault-Fourrey C."/>
            <person name="LaButti K."/>
            <person name="Lindquist E.A."/>
            <person name="Lipzen A."/>
            <person name="Lundell T."/>
            <person name="Morin E."/>
            <person name="Murat C."/>
            <person name="Riley R."/>
            <person name="Ohm R."/>
            <person name="Sun H."/>
            <person name="Tunlid A."/>
            <person name="Henrissat B."/>
            <person name="Grigoriev I.V."/>
            <person name="Hibbett D.S."/>
            <person name="Martin F."/>
        </authorList>
    </citation>
    <scope>NUCLEOTIDE SEQUENCE [LARGE SCALE GENOMIC DNA]</scope>
    <source>
        <strain evidence="3">Zn</strain>
    </source>
</reference>
<feature type="region of interest" description="Disordered" evidence="1">
    <location>
        <begin position="1"/>
        <end position="26"/>
    </location>
</feature>
<evidence type="ECO:0000313" key="2">
    <source>
        <dbReference type="EMBL" id="KIN08282.1"/>
    </source>
</evidence>
<organism evidence="2 3">
    <name type="scientific">Oidiodendron maius (strain Zn)</name>
    <dbReference type="NCBI Taxonomy" id="913774"/>
    <lineage>
        <taxon>Eukaryota</taxon>
        <taxon>Fungi</taxon>
        <taxon>Dikarya</taxon>
        <taxon>Ascomycota</taxon>
        <taxon>Pezizomycotina</taxon>
        <taxon>Leotiomycetes</taxon>
        <taxon>Leotiomycetes incertae sedis</taxon>
        <taxon>Myxotrichaceae</taxon>
        <taxon>Oidiodendron</taxon>
    </lineage>
</organism>
<evidence type="ECO:0000313" key="3">
    <source>
        <dbReference type="Proteomes" id="UP000054321"/>
    </source>
</evidence>
<dbReference type="EMBL" id="KN832870">
    <property type="protein sequence ID" value="KIN08282.1"/>
    <property type="molecule type" value="Genomic_DNA"/>
</dbReference>